<feature type="region of interest" description="Disordered" evidence="1">
    <location>
        <begin position="46"/>
        <end position="72"/>
    </location>
</feature>
<accession>A0ABN3NSC6</accession>
<dbReference type="EMBL" id="BAAATM010000009">
    <property type="protein sequence ID" value="GAA2532107.1"/>
    <property type="molecule type" value="Genomic_DNA"/>
</dbReference>
<proteinExistence type="predicted"/>
<organism evidence="2 3">
    <name type="scientific">Streptomyces levis</name>
    <dbReference type="NCBI Taxonomy" id="285566"/>
    <lineage>
        <taxon>Bacteria</taxon>
        <taxon>Bacillati</taxon>
        <taxon>Actinomycetota</taxon>
        <taxon>Actinomycetes</taxon>
        <taxon>Kitasatosporales</taxon>
        <taxon>Streptomycetaceae</taxon>
        <taxon>Streptomyces</taxon>
    </lineage>
</organism>
<protein>
    <submittedName>
        <fullName evidence="2">Uncharacterized protein</fullName>
    </submittedName>
</protein>
<reference evidence="2 3" key="1">
    <citation type="journal article" date="2019" name="Int. J. Syst. Evol. Microbiol.">
        <title>The Global Catalogue of Microorganisms (GCM) 10K type strain sequencing project: providing services to taxonomists for standard genome sequencing and annotation.</title>
        <authorList>
            <consortium name="The Broad Institute Genomics Platform"/>
            <consortium name="The Broad Institute Genome Sequencing Center for Infectious Disease"/>
            <person name="Wu L."/>
            <person name="Ma J."/>
        </authorList>
    </citation>
    <scope>NUCLEOTIDE SEQUENCE [LARGE SCALE GENOMIC DNA]</scope>
    <source>
        <strain evidence="2 3">JCM 6924</strain>
    </source>
</reference>
<keyword evidence="3" id="KW-1185">Reference proteome</keyword>
<dbReference type="Proteomes" id="UP001501095">
    <property type="component" value="Unassembled WGS sequence"/>
</dbReference>
<sequence>MAGGGVQQTVVVIVDGHQDRVRKRVDADKRIVVRDVDPYPARETMEPDRRLEAGRGVPLPGRARGVGKPTGP</sequence>
<gene>
    <name evidence="2" type="ORF">GCM10010423_29680</name>
</gene>
<name>A0ABN3NSC6_9ACTN</name>
<comment type="caution">
    <text evidence="2">The sequence shown here is derived from an EMBL/GenBank/DDBJ whole genome shotgun (WGS) entry which is preliminary data.</text>
</comment>
<evidence type="ECO:0000313" key="3">
    <source>
        <dbReference type="Proteomes" id="UP001501095"/>
    </source>
</evidence>
<evidence type="ECO:0000256" key="1">
    <source>
        <dbReference type="SAM" id="MobiDB-lite"/>
    </source>
</evidence>
<evidence type="ECO:0000313" key="2">
    <source>
        <dbReference type="EMBL" id="GAA2532107.1"/>
    </source>
</evidence>